<sequence>MKEKYALLITGIVLVFIGWMTGGMVQLIGLQDTTGLPILFVIAGIIAIVIAIVWIIYDK</sequence>
<keyword evidence="1" id="KW-0472">Membrane</keyword>
<evidence type="ECO:0000313" key="3">
    <source>
        <dbReference type="Proteomes" id="UP000027093"/>
    </source>
</evidence>
<dbReference type="AlphaFoldDB" id="A0A060HLK1"/>
<dbReference type="STRING" id="926571.NVIE_002550"/>
<proteinExistence type="predicted"/>
<feature type="transmembrane region" description="Helical" evidence="1">
    <location>
        <begin position="7"/>
        <end position="29"/>
    </location>
</feature>
<dbReference type="KEGG" id="nvn:NVIE_002550"/>
<accession>A0A060HLK1</accession>
<evidence type="ECO:0000256" key="1">
    <source>
        <dbReference type="SAM" id="Phobius"/>
    </source>
</evidence>
<protein>
    <submittedName>
        <fullName evidence="2">Uncharacterized protein</fullName>
    </submittedName>
</protein>
<evidence type="ECO:0000313" key="2">
    <source>
        <dbReference type="EMBL" id="AIC14441.1"/>
    </source>
</evidence>
<gene>
    <name evidence="2" type="ORF">NVIE_002550</name>
</gene>
<keyword evidence="3" id="KW-1185">Reference proteome</keyword>
<dbReference type="GeneID" id="74945514"/>
<keyword evidence="1" id="KW-0812">Transmembrane</keyword>
<organism evidence="2 3">
    <name type="scientific">Nitrososphaera viennensis EN76</name>
    <dbReference type="NCBI Taxonomy" id="926571"/>
    <lineage>
        <taxon>Archaea</taxon>
        <taxon>Nitrososphaerota</taxon>
        <taxon>Nitrososphaeria</taxon>
        <taxon>Nitrososphaerales</taxon>
        <taxon>Nitrososphaeraceae</taxon>
        <taxon>Nitrososphaera</taxon>
    </lineage>
</organism>
<keyword evidence="1" id="KW-1133">Transmembrane helix</keyword>
<dbReference type="EMBL" id="CP007536">
    <property type="protein sequence ID" value="AIC14441.1"/>
    <property type="molecule type" value="Genomic_DNA"/>
</dbReference>
<dbReference type="RefSeq" id="WP_075053661.1">
    <property type="nucleotide sequence ID" value="NZ_CP007536.1"/>
</dbReference>
<name>A0A060HLK1_9ARCH</name>
<dbReference type="Proteomes" id="UP000027093">
    <property type="component" value="Chromosome"/>
</dbReference>
<reference evidence="2 3" key="1">
    <citation type="journal article" date="2014" name="Int. J. Syst. Evol. Microbiol.">
        <title>Nitrososphaera viennensis gen. nov., sp. nov., an aerobic and mesophilic, ammonia-oxidizing archaeon from soil and a member of the archaeal phylum Thaumarchaeota.</title>
        <authorList>
            <person name="Stieglmeier M."/>
            <person name="Klingl A."/>
            <person name="Alves R.J."/>
            <person name="Rittmann S.K."/>
            <person name="Melcher M."/>
            <person name="Leisch N."/>
            <person name="Schleper C."/>
        </authorList>
    </citation>
    <scope>NUCLEOTIDE SEQUENCE [LARGE SCALE GENOMIC DNA]</scope>
    <source>
        <strain evidence="2">EN76</strain>
    </source>
</reference>
<dbReference type="HOGENOM" id="CLU_2949431_0_0_2"/>
<feature type="transmembrane region" description="Helical" evidence="1">
    <location>
        <begin position="35"/>
        <end position="57"/>
    </location>
</feature>